<reference evidence="1 2" key="1">
    <citation type="submission" date="2019-11" db="EMBL/GenBank/DDBJ databases">
        <title>Genome-resolved metagenomics to study the prevalence of co-infection and intraspecific heterogeneity among plant pathogen metapopulations.</title>
        <authorList>
            <person name="Newberry E."/>
            <person name="Bhandari R."/>
            <person name="Kemble J."/>
            <person name="Sikora E."/>
            <person name="Potnis N."/>
        </authorList>
    </citation>
    <scope>NUCLEOTIDE SEQUENCE [LARGE SCALE GENOMIC DNA]</scope>
    <source>
        <strain evidence="1">Xp_Tom_Tuscaloosa_18b</strain>
    </source>
</reference>
<evidence type="ECO:0000313" key="2">
    <source>
        <dbReference type="Proteomes" id="UP000471082"/>
    </source>
</evidence>
<name>A0A6L9XAF9_XANPE</name>
<dbReference type="Proteomes" id="UP000471082">
    <property type="component" value="Unassembled WGS sequence"/>
</dbReference>
<protein>
    <submittedName>
        <fullName evidence="1">Uncharacterized protein</fullName>
    </submittedName>
</protein>
<dbReference type="RefSeq" id="WP_127172346.1">
    <property type="nucleotide sequence ID" value="NZ_JAQRDW010000003.1"/>
</dbReference>
<gene>
    <name evidence="1" type="ORF">G3W61_11885</name>
</gene>
<organism evidence="1 2">
    <name type="scientific">Xanthomonas perforans</name>
    <dbReference type="NCBI Taxonomy" id="442694"/>
    <lineage>
        <taxon>Bacteria</taxon>
        <taxon>Pseudomonadati</taxon>
        <taxon>Pseudomonadota</taxon>
        <taxon>Gammaproteobacteria</taxon>
        <taxon>Lysobacterales</taxon>
        <taxon>Lysobacteraceae</taxon>
        <taxon>Xanthomonas</taxon>
    </lineage>
</organism>
<dbReference type="EMBL" id="JAAGYU010000047">
    <property type="protein sequence ID" value="NEL76946.1"/>
    <property type="molecule type" value="Genomic_DNA"/>
</dbReference>
<accession>A0A6L9XAF9</accession>
<evidence type="ECO:0000313" key="1">
    <source>
        <dbReference type="EMBL" id="NEL76946.1"/>
    </source>
</evidence>
<sequence>MDTQSIIPYRTSTGDTTLRSSMMPAGLQIINSNGFIQIDETYRNLHFKRKGTATTNVVAPGVAGNSSVQIQISDVNAMMLIAVRCSSLVSMTGYNINGSTVTVGLVVNARVGATVDWYAFDTAPQAAAATYGLQVFNASGQIVFDSAHSPMRVVDTYQVNGSAGNTRTYPAGRSYAAVFSPGIYVVPVNAGPEGSNGYAVNLPGVRIGSSSGDVTVAPFQVQGSSGSSFNQTLPSNVMVIDVTHL</sequence>
<comment type="caution">
    <text evidence="1">The sequence shown here is derived from an EMBL/GenBank/DDBJ whole genome shotgun (WGS) entry which is preliminary data.</text>
</comment>
<dbReference type="AlphaFoldDB" id="A0A6L9XAF9"/>
<proteinExistence type="predicted"/>